<feature type="non-terminal residue" evidence="2">
    <location>
        <position position="1"/>
    </location>
</feature>
<reference evidence="2 3" key="1">
    <citation type="journal article" date="2023" name="IScience">
        <title>Expanded male sex-determining region conserved during the evolution of homothallism in the green alga Volvox.</title>
        <authorList>
            <person name="Yamamoto K."/>
            <person name="Matsuzaki R."/>
            <person name="Mahakham W."/>
            <person name="Heman W."/>
            <person name="Sekimoto H."/>
            <person name="Kawachi M."/>
            <person name="Minakuchi Y."/>
            <person name="Toyoda A."/>
            <person name="Nozaki H."/>
        </authorList>
    </citation>
    <scope>NUCLEOTIDE SEQUENCE [LARGE SCALE GENOMIC DNA]</scope>
    <source>
        <strain evidence="2 3">NIES-4468</strain>
    </source>
</reference>
<sequence>KVELPWFQQRVTSAWRLQSRLEVEVGTLKTVIEALQASSEEALAAAGQRTEVLQLQMAALQQQTQLAEANVRVLQADHEQQVSMLTSRLRSAEQVAQQERSQWRVSLLAGGLARVRTNGQGCAICVLSVYINIYSFI</sequence>
<keyword evidence="1" id="KW-0175">Coiled coil</keyword>
<feature type="coiled-coil region" evidence="1">
    <location>
        <begin position="43"/>
        <end position="77"/>
    </location>
</feature>
<comment type="caution">
    <text evidence="2">The sequence shown here is derived from an EMBL/GenBank/DDBJ whole genome shotgun (WGS) entry which is preliminary data.</text>
</comment>
<dbReference type="Proteomes" id="UP001165090">
    <property type="component" value="Unassembled WGS sequence"/>
</dbReference>
<evidence type="ECO:0000313" key="2">
    <source>
        <dbReference type="EMBL" id="GLI62145.1"/>
    </source>
</evidence>
<gene>
    <name evidence="2" type="ORF">VaNZ11_004715</name>
</gene>
<dbReference type="EMBL" id="BSDZ01000011">
    <property type="protein sequence ID" value="GLI62145.1"/>
    <property type="molecule type" value="Genomic_DNA"/>
</dbReference>
<organism evidence="2 3">
    <name type="scientific">Volvox africanus</name>
    <dbReference type="NCBI Taxonomy" id="51714"/>
    <lineage>
        <taxon>Eukaryota</taxon>
        <taxon>Viridiplantae</taxon>
        <taxon>Chlorophyta</taxon>
        <taxon>core chlorophytes</taxon>
        <taxon>Chlorophyceae</taxon>
        <taxon>CS clade</taxon>
        <taxon>Chlamydomonadales</taxon>
        <taxon>Volvocaceae</taxon>
        <taxon>Volvox</taxon>
    </lineage>
</organism>
<protein>
    <submittedName>
        <fullName evidence="2">Uncharacterized protein</fullName>
    </submittedName>
</protein>
<evidence type="ECO:0000256" key="1">
    <source>
        <dbReference type="SAM" id="Coils"/>
    </source>
</evidence>
<name>A0ABQ5RWY6_9CHLO</name>
<keyword evidence="3" id="KW-1185">Reference proteome</keyword>
<accession>A0ABQ5RWY6</accession>
<proteinExistence type="predicted"/>
<evidence type="ECO:0000313" key="3">
    <source>
        <dbReference type="Proteomes" id="UP001165090"/>
    </source>
</evidence>